<feature type="compositionally biased region" description="Polar residues" evidence="3">
    <location>
        <begin position="1"/>
        <end position="10"/>
    </location>
</feature>
<dbReference type="SUPFAM" id="SSF57701">
    <property type="entry name" value="Zn2/Cys6 DNA-binding domain"/>
    <property type="match status" value="1"/>
</dbReference>
<dbReference type="AlphaFoldDB" id="A0A8K0WRP7"/>
<feature type="region of interest" description="Disordered" evidence="3">
    <location>
        <begin position="1"/>
        <end position="48"/>
    </location>
</feature>
<dbReference type="PANTHER" id="PTHR47256">
    <property type="entry name" value="ZN(II)2CYS6 TRANSCRIPTION FACTOR (EUROFUNG)-RELATED"/>
    <property type="match status" value="1"/>
</dbReference>
<evidence type="ECO:0000313" key="5">
    <source>
        <dbReference type="EMBL" id="KAH7318265.1"/>
    </source>
</evidence>
<dbReference type="Pfam" id="PF00172">
    <property type="entry name" value="Zn_clus"/>
    <property type="match status" value="1"/>
</dbReference>
<proteinExistence type="predicted"/>
<feature type="region of interest" description="Disordered" evidence="3">
    <location>
        <begin position="710"/>
        <end position="731"/>
    </location>
</feature>
<keyword evidence="2" id="KW-0539">Nucleus</keyword>
<dbReference type="GO" id="GO:0006351">
    <property type="term" value="P:DNA-templated transcription"/>
    <property type="evidence" value="ECO:0007669"/>
    <property type="project" value="InterPro"/>
</dbReference>
<dbReference type="Proteomes" id="UP000813444">
    <property type="component" value="Unassembled WGS sequence"/>
</dbReference>
<dbReference type="GO" id="GO:0008270">
    <property type="term" value="F:zinc ion binding"/>
    <property type="evidence" value="ECO:0007669"/>
    <property type="project" value="InterPro"/>
</dbReference>
<gene>
    <name evidence="5" type="ORF">B0I35DRAFT_238375</name>
</gene>
<evidence type="ECO:0000313" key="6">
    <source>
        <dbReference type="Proteomes" id="UP000813444"/>
    </source>
</evidence>
<evidence type="ECO:0000256" key="2">
    <source>
        <dbReference type="ARBA" id="ARBA00023242"/>
    </source>
</evidence>
<feature type="compositionally biased region" description="Acidic residues" evidence="3">
    <location>
        <begin position="710"/>
        <end position="724"/>
    </location>
</feature>
<protein>
    <recommendedName>
        <fullName evidence="4">Zn(2)-C6 fungal-type domain-containing protein</fullName>
    </recommendedName>
</protein>
<dbReference type="PANTHER" id="PTHR47256:SF1">
    <property type="entry name" value="ZN(II)2CYS6 TRANSCRIPTION FACTOR (EUROFUNG)"/>
    <property type="match status" value="1"/>
</dbReference>
<dbReference type="PROSITE" id="PS00463">
    <property type="entry name" value="ZN2_CY6_FUNGAL_1"/>
    <property type="match status" value="1"/>
</dbReference>
<dbReference type="PROSITE" id="PS50048">
    <property type="entry name" value="ZN2_CY6_FUNGAL_2"/>
    <property type="match status" value="1"/>
</dbReference>
<dbReference type="CDD" id="cd12148">
    <property type="entry name" value="fungal_TF_MHR"/>
    <property type="match status" value="1"/>
</dbReference>
<dbReference type="GO" id="GO:0000981">
    <property type="term" value="F:DNA-binding transcription factor activity, RNA polymerase II-specific"/>
    <property type="evidence" value="ECO:0007669"/>
    <property type="project" value="InterPro"/>
</dbReference>
<feature type="domain" description="Zn(2)-C6 fungal-type" evidence="4">
    <location>
        <begin position="58"/>
        <end position="88"/>
    </location>
</feature>
<comment type="caution">
    <text evidence="5">The sequence shown here is derived from an EMBL/GenBank/DDBJ whole genome shotgun (WGS) entry which is preliminary data.</text>
</comment>
<dbReference type="EMBL" id="JAGPNK010000007">
    <property type="protein sequence ID" value="KAH7318265.1"/>
    <property type="molecule type" value="Genomic_DNA"/>
</dbReference>
<dbReference type="InterPro" id="IPR036864">
    <property type="entry name" value="Zn2-C6_fun-type_DNA-bd_sf"/>
</dbReference>
<dbReference type="InterPro" id="IPR053187">
    <property type="entry name" value="Notoamide_regulator"/>
</dbReference>
<dbReference type="SMART" id="SM00066">
    <property type="entry name" value="GAL4"/>
    <property type="match status" value="1"/>
</dbReference>
<dbReference type="InterPro" id="IPR007219">
    <property type="entry name" value="XnlR_reg_dom"/>
</dbReference>
<evidence type="ECO:0000259" key="4">
    <source>
        <dbReference type="PROSITE" id="PS50048"/>
    </source>
</evidence>
<dbReference type="OrthoDB" id="4868605at2759"/>
<sequence length="731" mass="82739">MSSDPSSTGSFRPPVLRPLQAAPIPEKRSLASAHQPQHGPISPIETLPARRRQPAVAACLPCRRRKSRCSAERPKCQTCILRRSSCEYDGEPSETPAQTAKRKITEFQDIMDPRHRTAWEILKLVGAWPERQGDEALLRLKLGVSPPAVLDYLLNEYRLVHLALRPDPQICFEFPYEKSIPEYLCVGQNKYLVSNIYNYCVQQSRRASSSSLPAEEVRSQPVDAHMSPYARPYYLATICDPRLEQIQPSKWTSVSGDDQVMRSMLVRYFQYDYQWSPTFQKDHFLDDMLAGRTRFCSSLLVNAILAFASHTYTRASDRAEFWQPHNITYRFLAEAKRLWELAAAAPKLTTIQAGPILTLTYVLCGVDQLGLHYTKQAISMARARGLFDASSRPRGGRRQPARDFTAWALFTIQSQLSWVLYEGPLMPEPPQVPLPDPLQDEGWYGDFRVKYELDPIPYASHFPHLFRSHAKLSIILNAVAWRCFPGQGRRTEYSTKLALEAFRSLVDWYDQLPNSLKPVTVSFPSHLKLHMMYWEAVIRILTPVGNPGSPHDAAEWDLETSAMESVFEAVTSLEMVIRLYYLRHGFAMLDSFLSHALTTLASIRLNHLNSVKDKRDMDPLLSTVILAGYGLENQGQSSFVAQRLLQILRGALHSTHGSIFDKHVEFNYTKLGTMDPNMVRSSRPVNLVNVAEDPDPQRLSVILARIEGLETDDSSNNSDVEEESPAGSTAS</sequence>
<accession>A0A8K0WRP7</accession>
<keyword evidence="6" id="KW-1185">Reference proteome</keyword>
<dbReference type="Pfam" id="PF04082">
    <property type="entry name" value="Fungal_trans"/>
    <property type="match status" value="1"/>
</dbReference>
<evidence type="ECO:0000256" key="1">
    <source>
        <dbReference type="ARBA" id="ARBA00022723"/>
    </source>
</evidence>
<dbReference type="CDD" id="cd00067">
    <property type="entry name" value="GAL4"/>
    <property type="match status" value="1"/>
</dbReference>
<reference evidence="5" key="1">
    <citation type="journal article" date="2021" name="Nat. Commun.">
        <title>Genetic determinants of endophytism in the Arabidopsis root mycobiome.</title>
        <authorList>
            <person name="Mesny F."/>
            <person name="Miyauchi S."/>
            <person name="Thiergart T."/>
            <person name="Pickel B."/>
            <person name="Atanasova L."/>
            <person name="Karlsson M."/>
            <person name="Huettel B."/>
            <person name="Barry K.W."/>
            <person name="Haridas S."/>
            <person name="Chen C."/>
            <person name="Bauer D."/>
            <person name="Andreopoulos W."/>
            <person name="Pangilinan J."/>
            <person name="LaButti K."/>
            <person name="Riley R."/>
            <person name="Lipzen A."/>
            <person name="Clum A."/>
            <person name="Drula E."/>
            <person name="Henrissat B."/>
            <person name="Kohler A."/>
            <person name="Grigoriev I.V."/>
            <person name="Martin F.M."/>
            <person name="Hacquard S."/>
        </authorList>
    </citation>
    <scope>NUCLEOTIDE SEQUENCE</scope>
    <source>
        <strain evidence="5">MPI-CAGE-CH-0235</strain>
    </source>
</reference>
<dbReference type="Gene3D" id="4.10.240.10">
    <property type="entry name" value="Zn(2)-C6 fungal-type DNA-binding domain"/>
    <property type="match status" value="1"/>
</dbReference>
<name>A0A8K0WRP7_9HYPO</name>
<organism evidence="5 6">
    <name type="scientific">Stachybotrys elegans</name>
    <dbReference type="NCBI Taxonomy" id="80388"/>
    <lineage>
        <taxon>Eukaryota</taxon>
        <taxon>Fungi</taxon>
        <taxon>Dikarya</taxon>
        <taxon>Ascomycota</taxon>
        <taxon>Pezizomycotina</taxon>
        <taxon>Sordariomycetes</taxon>
        <taxon>Hypocreomycetidae</taxon>
        <taxon>Hypocreales</taxon>
        <taxon>Stachybotryaceae</taxon>
        <taxon>Stachybotrys</taxon>
    </lineage>
</organism>
<dbReference type="InterPro" id="IPR001138">
    <property type="entry name" value="Zn2Cys6_DnaBD"/>
</dbReference>
<dbReference type="GO" id="GO:0003677">
    <property type="term" value="F:DNA binding"/>
    <property type="evidence" value="ECO:0007669"/>
    <property type="project" value="InterPro"/>
</dbReference>
<evidence type="ECO:0000256" key="3">
    <source>
        <dbReference type="SAM" id="MobiDB-lite"/>
    </source>
</evidence>
<keyword evidence="1" id="KW-0479">Metal-binding</keyword>